<dbReference type="InterPro" id="IPR000326">
    <property type="entry name" value="PAP2/HPO"/>
</dbReference>
<feature type="transmembrane region" description="Helical" evidence="1">
    <location>
        <begin position="211"/>
        <end position="229"/>
    </location>
</feature>
<name>A0A379G9W2_9BACT</name>
<dbReference type="Proteomes" id="UP000249852">
    <property type="component" value="Unassembled WGS sequence"/>
</dbReference>
<keyword evidence="1" id="KW-0812">Transmembrane</keyword>
<feature type="transmembrane region" description="Helical" evidence="1">
    <location>
        <begin position="139"/>
        <end position="157"/>
    </location>
</feature>
<dbReference type="InterPro" id="IPR036938">
    <property type="entry name" value="PAP2/HPO_sf"/>
</dbReference>
<evidence type="ECO:0000256" key="1">
    <source>
        <dbReference type="SAM" id="Phobius"/>
    </source>
</evidence>
<evidence type="ECO:0000313" key="6">
    <source>
        <dbReference type="Proteomes" id="UP000254235"/>
    </source>
</evidence>
<proteinExistence type="predicted"/>
<accession>A0A379G9W2</accession>
<dbReference type="Gene3D" id="1.20.144.10">
    <property type="entry name" value="Phosphatidic acid phosphatase type 2/haloperoxidase"/>
    <property type="match status" value="1"/>
</dbReference>
<dbReference type="AlphaFoldDB" id="A0A379G9W2"/>
<evidence type="ECO:0000259" key="2">
    <source>
        <dbReference type="SMART" id="SM00014"/>
    </source>
</evidence>
<gene>
    <name evidence="3" type="ORF">BC673_11145</name>
    <name evidence="4" type="ORF">NCTC13043_02332</name>
</gene>
<keyword evidence="1" id="KW-1133">Transmembrane helix</keyword>
<dbReference type="Proteomes" id="UP000254235">
    <property type="component" value="Unassembled WGS sequence"/>
</dbReference>
<protein>
    <submittedName>
        <fullName evidence="4">Undecaprenyl pyrophosphate phosphatase</fullName>
    </submittedName>
    <submittedName>
        <fullName evidence="3">Undecaprenyl-diphosphatase</fullName>
    </submittedName>
</protein>
<feature type="transmembrane region" description="Helical" evidence="1">
    <location>
        <begin position="28"/>
        <end position="49"/>
    </location>
</feature>
<dbReference type="RefSeq" id="WP_006045947.1">
    <property type="nucleotide sequence ID" value="NZ_CAJPLF010000009.1"/>
</dbReference>
<keyword evidence="5" id="KW-1185">Reference proteome</keyword>
<dbReference type="EMBL" id="QLTQ01000011">
    <property type="protein sequence ID" value="RAS45427.1"/>
    <property type="molecule type" value="Genomic_DNA"/>
</dbReference>
<evidence type="ECO:0000313" key="3">
    <source>
        <dbReference type="EMBL" id="RAS45427.1"/>
    </source>
</evidence>
<dbReference type="GeneID" id="78571946"/>
<dbReference type="PANTHER" id="PTHR14969:SF13">
    <property type="entry name" value="AT30094P"/>
    <property type="match status" value="1"/>
</dbReference>
<dbReference type="EMBL" id="UGTP01000004">
    <property type="protein sequence ID" value="SUC37834.1"/>
    <property type="molecule type" value="Genomic_DNA"/>
</dbReference>
<dbReference type="OrthoDB" id="9789113at2"/>
<organism evidence="4 6">
    <name type="scientific">Prevotella pallens</name>
    <dbReference type="NCBI Taxonomy" id="60133"/>
    <lineage>
        <taxon>Bacteria</taxon>
        <taxon>Pseudomonadati</taxon>
        <taxon>Bacteroidota</taxon>
        <taxon>Bacteroidia</taxon>
        <taxon>Bacteroidales</taxon>
        <taxon>Prevotellaceae</taxon>
        <taxon>Prevotella</taxon>
    </lineage>
</organism>
<keyword evidence="1" id="KW-0472">Membrane</keyword>
<evidence type="ECO:0000313" key="4">
    <source>
        <dbReference type="EMBL" id="SUC37834.1"/>
    </source>
</evidence>
<feature type="transmembrane region" description="Helical" evidence="1">
    <location>
        <begin position="56"/>
        <end position="75"/>
    </location>
</feature>
<evidence type="ECO:0000313" key="5">
    <source>
        <dbReference type="Proteomes" id="UP000249852"/>
    </source>
</evidence>
<reference evidence="4 6" key="2">
    <citation type="submission" date="2018-06" db="EMBL/GenBank/DDBJ databases">
        <authorList>
            <consortium name="Pathogen Informatics"/>
            <person name="Doyle S."/>
        </authorList>
    </citation>
    <scope>NUCLEOTIDE SEQUENCE [LARGE SCALE GENOMIC DNA]</scope>
    <source>
        <strain evidence="4 6">NCTC13043</strain>
    </source>
</reference>
<dbReference type="SUPFAM" id="SSF48317">
    <property type="entry name" value="Acid phosphatase/Vanadium-dependent haloperoxidase"/>
    <property type="match status" value="1"/>
</dbReference>
<dbReference type="PANTHER" id="PTHR14969">
    <property type="entry name" value="SPHINGOSINE-1-PHOSPHATE PHOSPHOHYDROLASE"/>
    <property type="match status" value="1"/>
</dbReference>
<dbReference type="SMART" id="SM00014">
    <property type="entry name" value="acidPPc"/>
    <property type="match status" value="1"/>
</dbReference>
<dbReference type="Pfam" id="PF01569">
    <property type="entry name" value="PAP2"/>
    <property type="match status" value="1"/>
</dbReference>
<reference evidence="3 5" key="1">
    <citation type="submission" date="2018-06" db="EMBL/GenBank/DDBJ databases">
        <title>Genomic Encyclopedia of Archaeal and Bacterial Type Strains, Phase II (KMG-II): from individual species to whole genera.</title>
        <authorList>
            <person name="Goeker M."/>
        </authorList>
    </citation>
    <scope>NUCLEOTIDE SEQUENCE [LARGE SCALE GENOMIC DNA]</scope>
    <source>
        <strain evidence="3 5">DSM 18710</strain>
    </source>
</reference>
<sequence>MDFSSLLEYDKTLLLAFNNNHNMFLDHVVLVFTSGYTWIPLYVSLFYLIVKNNEKWGRILLIMGSLALCMLISNAGNGGFVKPYIARLRPSSDPLLAHTLFLVNGYAPSGFSFFSAHACNAFSVAVFFMYLVRSRLLSIFLLVWAFIVVWTRLYLGVHYPSDIFVGMVAGTLNASLCYLIYKRIERHVAPLSTYRTKQFTRTGYEVKDIDVVLCTIVFTCIYCIIRGVIEIGL</sequence>
<feature type="transmembrane region" description="Helical" evidence="1">
    <location>
        <begin position="163"/>
        <end position="181"/>
    </location>
</feature>
<feature type="domain" description="Phosphatidic acid phosphatase type 2/haloperoxidase" evidence="2">
    <location>
        <begin position="62"/>
        <end position="178"/>
    </location>
</feature>